<keyword evidence="1" id="KW-0812">Transmembrane</keyword>
<accession>A0A815S2S9</accession>
<dbReference type="EMBL" id="CAJOBB010001927">
    <property type="protein sequence ID" value="CAF3919968.1"/>
    <property type="molecule type" value="Genomic_DNA"/>
</dbReference>
<protein>
    <submittedName>
        <fullName evidence="2">Uncharacterized protein</fullName>
    </submittedName>
</protein>
<name>A0A815S2S9_9BILA</name>
<reference evidence="2" key="1">
    <citation type="submission" date="2021-02" db="EMBL/GenBank/DDBJ databases">
        <authorList>
            <person name="Nowell W R."/>
        </authorList>
    </citation>
    <scope>NUCLEOTIDE SEQUENCE</scope>
</reference>
<keyword evidence="1" id="KW-0472">Membrane</keyword>
<dbReference type="Proteomes" id="UP000663868">
    <property type="component" value="Unassembled WGS sequence"/>
</dbReference>
<dbReference type="Proteomes" id="UP000663844">
    <property type="component" value="Unassembled WGS sequence"/>
</dbReference>
<keyword evidence="1" id="KW-1133">Transmembrane helix</keyword>
<evidence type="ECO:0000313" key="5">
    <source>
        <dbReference type="Proteomes" id="UP000663860"/>
    </source>
</evidence>
<dbReference type="EMBL" id="CAJOAZ010001778">
    <property type="protein sequence ID" value="CAF3855996.1"/>
    <property type="molecule type" value="Genomic_DNA"/>
</dbReference>
<gene>
    <name evidence="2" type="ORF">IZO911_LOCUS44168</name>
    <name evidence="4" type="ORF">KXQ929_LOCUS23847</name>
    <name evidence="3" type="ORF">OXD698_LOCUS21538</name>
</gene>
<sequence>MIWQTYGYRFMLCTLILSFGLIAWQMSEIRHNEKHHLSSIVSNDQLSDSSTFVAISVNTDIRYAYLLPFIAEGWQRCGVQPVMVLIEDESIWRNNNCTSVILDYLHKRKVLVRHLSSRSLIDKYTSRALSKTSRLAVPHILKKMGLPSNTVLWTGDADVIPLKCDYFRSIPRVMKERNVQVYMDGPYDMSIPRYLMCYISAYLSSWYNLTEEGASIEEVMEKTLSVENVQIAYNNPNRTKPGHGFDELFVGRRIKKLWCFPNCTTHSQPPVRDYNKENRGPGRPPFTWAEALGNNSQATLDFLGTLTEAHTGSQGTDPFYGKNAWPLLHGLIAIFMERDVVNRLSDFVTHFFQLNC</sequence>
<dbReference type="Proteomes" id="UP000663860">
    <property type="component" value="Unassembled WGS sequence"/>
</dbReference>
<proteinExistence type="predicted"/>
<comment type="caution">
    <text evidence="2">The sequence shown here is derived from an EMBL/GenBank/DDBJ whole genome shotgun (WGS) entry which is preliminary data.</text>
</comment>
<dbReference type="EMBL" id="CAJNOE010002501">
    <property type="protein sequence ID" value="CAF1484665.1"/>
    <property type="molecule type" value="Genomic_DNA"/>
</dbReference>
<dbReference type="AlphaFoldDB" id="A0A815S2S9"/>
<evidence type="ECO:0000313" key="4">
    <source>
        <dbReference type="EMBL" id="CAF3919968.1"/>
    </source>
</evidence>
<organism evidence="2 5">
    <name type="scientific">Adineta steineri</name>
    <dbReference type="NCBI Taxonomy" id="433720"/>
    <lineage>
        <taxon>Eukaryota</taxon>
        <taxon>Metazoa</taxon>
        <taxon>Spiralia</taxon>
        <taxon>Gnathifera</taxon>
        <taxon>Rotifera</taxon>
        <taxon>Eurotatoria</taxon>
        <taxon>Bdelloidea</taxon>
        <taxon>Adinetida</taxon>
        <taxon>Adinetidae</taxon>
        <taxon>Adineta</taxon>
    </lineage>
</organism>
<evidence type="ECO:0000313" key="2">
    <source>
        <dbReference type="EMBL" id="CAF1484665.1"/>
    </source>
</evidence>
<evidence type="ECO:0000256" key="1">
    <source>
        <dbReference type="SAM" id="Phobius"/>
    </source>
</evidence>
<feature type="transmembrane region" description="Helical" evidence="1">
    <location>
        <begin position="6"/>
        <end position="24"/>
    </location>
</feature>
<evidence type="ECO:0000313" key="3">
    <source>
        <dbReference type="EMBL" id="CAF3855996.1"/>
    </source>
</evidence>